<dbReference type="PANTHER" id="PTHR11851:SF224">
    <property type="entry name" value="PROCESSING PROTEASE"/>
    <property type="match status" value="1"/>
</dbReference>
<dbReference type="AlphaFoldDB" id="A0A7Y0BRS3"/>
<dbReference type="GO" id="GO:0046872">
    <property type="term" value="F:metal ion binding"/>
    <property type="evidence" value="ECO:0007669"/>
    <property type="project" value="InterPro"/>
</dbReference>
<keyword evidence="2" id="KW-0732">Signal</keyword>
<sequence>MRIAPISVSLLALSLTACAAAPSAPPQAAAVPAPAAAPAPQPAPLADLVSAVKLPYDRFTLANGLTVLVHTDRKAPVVGVAVWYGVGSKHEPQGKTGFAHLFEHLMFYGTQHVPGDFFQPLSQAGATDMNGTTWFDRTNYYETVPTPALDRALMMESDRMGYLLQAMTQKRVDAQRAVVQNEKRQRDNDPYGLVDYEMLETLYPAGHPYRHSTIGSMADLDAASLADVKGWFADHYAPNNAVLVLSGDIDLATAKAKADKWFGPIPAGPKVRAVDAPVPTLPAPVTRTIHDQVATTRIYRMWAIPGYDQPDYLPLQVAGVILGGLSSSRLDDALVREKQLAVAVSAGAQIFAQGGQFSIQADVKPGGDAAATAAALDAELARLASEGPTADEMTRALTVIASGQIRALESVGGEGGKSQALAEGLLYSNDPAYIEAELKRAAALTPADVRDAMRRWLTRPAFALTVAPGAREGGGEQRGGDGLPPLPKAARKSEPAPRIAAFADPSDRTRLPPAGAVDALAFPALERTTLSNGMQVIFARRAAVPAVSVRVSFDAGYAADAVEALGTGALLLQVMDEGTTTRSSTELARQRERLGAQIAASASADATSFQLDAMAANLAPSLDLLADYIRRPALAPAELERVRAQQLAAIAAERSNPQALATRVLYPAIYGADHPYGRAPSGLGDSAVVGKLTRDDLAAFHRKWFRPDRARIYVVGDTTLAEVTRLLEASFGNWAAPADPAPAKAFPAMLPAARPRILLIDRPGMPQATIVAGEPIALTGKDDAVPLETANDVIGGDFLSRLNTDLRETKGWSYGVYSVLNERLDRRAFLLVAPVQADKAGPALAAMRSDLADYLQKRGTTPAELDLASASNARKLPGMLETSPALLDAMAKIVSLGRPDDFYARLPERYRTLTAADLDAAIRGKVDPAALTWVVVGDARSIRPQLAGLGLPIEDFKLPE</sequence>
<keyword evidence="6" id="KW-1185">Reference proteome</keyword>
<feature type="domain" description="Peptidase M16 C-terminal" evidence="4">
    <location>
        <begin position="224"/>
        <end position="397"/>
    </location>
</feature>
<protein>
    <submittedName>
        <fullName evidence="5">Insulinase family protein</fullName>
    </submittedName>
</protein>
<feature type="signal peptide" evidence="2">
    <location>
        <begin position="1"/>
        <end position="19"/>
    </location>
</feature>
<dbReference type="InterPro" id="IPR007863">
    <property type="entry name" value="Peptidase_M16_C"/>
</dbReference>
<name>A0A7Y0BRS3_9SPHN</name>
<dbReference type="PROSITE" id="PS51257">
    <property type="entry name" value="PROKAR_LIPOPROTEIN"/>
    <property type="match status" value="1"/>
</dbReference>
<dbReference type="InterPro" id="IPR050361">
    <property type="entry name" value="MPP/UQCRC_Complex"/>
</dbReference>
<dbReference type="RefSeq" id="WP_169494590.1">
    <property type="nucleotide sequence ID" value="NZ_JABBGM010000009.1"/>
</dbReference>
<dbReference type="PANTHER" id="PTHR11851">
    <property type="entry name" value="METALLOPROTEASE"/>
    <property type="match status" value="1"/>
</dbReference>
<organism evidence="5 6">
    <name type="scientific">Novosphingobium olei</name>
    <dbReference type="NCBI Taxonomy" id="2728851"/>
    <lineage>
        <taxon>Bacteria</taxon>
        <taxon>Pseudomonadati</taxon>
        <taxon>Pseudomonadota</taxon>
        <taxon>Alphaproteobacteria</taxon>
        <taxon>Sphingomonadales</taxon>
        <taxon>Sphingomonadaceae</taxon>
        <taxon>Novosphingobium</taxon>
    </lineage>
</organism>
<feature type="domain" description="Peptidase M16 C-terminal" evidence="4">
    <location>
        <begin position="691"/>
        <end position="868"/>
    </location>
</feature>
<evidence type="ECO:0000259" key="3">
    <source>
        <dbReference type="Pfam" id="PF00675"/>
    </source>
</evidence>
<dbReference type="InterPro" id="IPR011765">
    <property type="entry name" value="Pept_M16_N"/>
</dbReference>
<dbReference type="InterPro" id="IPR011249">
    <property type="entry name" value="Metalloenz_LuxS/M16"/>
</dbReference>
<evidence type="ECO:0000256" key="2">
    <source>
        <dbReference type="SAM" id="SignalP"/>
    </source>
</evidence>
<evidence type="ECO:0000256" key="1">
    <source>
        <dbReference type="SAM" id="MobiDB-lite"/>
    </source>
</evidence>
<accession>A0A7Y0BRS3</accession>
<feature type="region of interest" description="Disordered" evidence="1">
    <location>
        <begin position="468"/>
        <end position="498"/>
    </location>
</feature>
<proteinExistence type="predicted"/>
<dbReference type="SUPFAM" id="SSF63411">
    <property type="entry name" value="LuxS/MPP-like metallohydrolase"/>
    <property type="match status" value="4"/>
</dbReference>
<evidence type="ECO:0000313" key="6">
    <source>
        <dbReference type="Proteomes" id="UP000583556"/>
    </source>
</evidence>
<dbReference type="EMBL" id="JABBGM010000009">
    <property type="protein sequence ID" value="NML95385.1"/>
    <property type="molecule type" value="Genomic_DNA"/>
</dbReference>
<evidence type="ECO:0000313" key="5">
    <source>
        <dbReference type="EMBL" id="NML95385.1"/>
    </source>
</evidence>
<feature type="chain" id="PRO_5031297386" evidence="2">
    <location>
        <begin position="20"/>
        <end position="960"/>
    </location>
</feature>
<dbReference type="Pfam" id="PF05193">
    <property type="entry name" value="Peptidase_M16_C"/>
    <property type="match status" value="2"/>
</dbReference>
<feature type="domain" description="Peptidase M16 N-terminal" evidence="3">
    <location>
        <begin position="67"/>
        <end position="193"/>
    </location>
</feature>
<reference evidence="5 6" key="1">
    <citation type="submission" date="2020-04" db="EMBL/GenBank/DDBJ databases">
        <title>Novosphingobium sp. TW-4 isolated from soil.</title>
        <authorList>
            <person name="Dahal R.H."/>
            <person name="Chaudhary D.K."/>
        </authorList>
    </citation>
    <scope>NUCLEOTIDE SEQUENCE [LARGE SCALE GENOMIC DNA]</scope>
    <source>
        <strain evidence="5 6">TW-4</strain>
    </source>
</reference>
<dbReference type="Gene3D" id="3.30.830.10">
    <property type="entry name" value="Metalloenzyme, LuxS/M16 peptidase-like"/>
    <property type="match status" value="4"/>
</dbReference>
<feature type="domain" description="Peptidase M16 N-terminal" evidence="3">
    <location>
        <begin position="539"/>
        <end position="671"/>
    </location>
</feature>
<dbReference type="Pfam" id="PF00675">
    <property type="entry name" value="Peptidase_M16"/>
    <property type="match status" value="2"/>
</dbReference>
<comment type="caution">
    <text evidence="5">The sequence shown here is derived from an EMBL/GenBank/DDBJ whole genome shotgun (WGS) entry which is preliminary data.</text>
</comment>
<evidence type="ECO:0000259" key="4">
    <source>
        <dbReference type="Pfam" id="PF05193"/>
    </source>
</evidence>
<dbReference type="Proteomes" id="UP000583556">
    <property type="component" value="Unassembled WGS sequence"/>
</dbReference>
<gene>
    <name evidence="5" type="ORF">HHL27_17045</name>
</gene>